<dbReference type="EMBL" id="CAAALY010008059">
    <property type="protein sequence ID" value="VEL10114.1"/>
    <property type="molecule type" value="Genomic_DNA"/>
</dbReference>
<gene>
    <name evidence="3" type="ORF">PXEA_LOCUS3554</name>
</gene>
<feature type="signal peptide" evidence="2">
    <location>
        <begin position="1"/>
        <end position="25"/>
    </location>
</feature>
<evidence type="ECO:0000256" key="1">
    <source>
        <dbReference type="SAM" id="Phobius"/>
    </source>
</evidence>
<dbReference type="Proteomes" id="UP000784294">
    <property type="component" value="Unassembled WGS sequence"/>
</dbReference>
<keyword evidence="2" id="KW-0732">Signal</keyword>
<proteinExistence type="predicted"/>
<feature type="transmembrane region" description="Helical" evidence="1">
    <location>
        <begin position="83"/>
        <end position="103"/>
    </location>
</feature>
<dbReference type="AlphaFoldDB" id="A0A448WEZ5"/>
<sequence length="213" mass="23772">MDHLVACSIYFSPLLLLPLPWQSKGALNGTHISVCLTEAELGLLLPPKKALIYELANMSMESLVLAPPEKLYFQLPNGCAIKLLHTFVFICFTVCLLAGNCLLPTGLMSWLRVAWKGCLDSRAIETIVYSLTAHPKGKLLASASVATKQNFASIILWRLELDDVILHQQGDLGHLYRIVYLSIEFPTSEIGKVFVVFFQRFTAMHSFPNESDF</sequence>
<name>A0A448WEZ5_9PLAT</name>
<accession>A0A448WEZ5</accession>
<keyword evidence="1" id="KW-1133">Transmembrane helix</keyword>
<comment type="caution">
    <text evidence="3">The sequence shown here is derived from an EMBL/GenBank/DDBJ whole genome shotgun (WGS) entry which is preliminary data.</text>
</comment>
<evidence type="ECO:0000313" key="3">
    <source>
        <dbReference type="EMBL" id="VEL10114.1"/>
    </source>
</evidence>
<keyword evidence="4" id="KW-1185">Reference proteome</keyword>
<feature type="chain" id="PRO_5019023181" evidence="2">
    <location>
        <begin position="26"/>
        <end position="213"/>
    </location>
</feature>
<evidence type="ECO:0000256" key="2">
    <source>
        <dbReference type="SAM" id="SignalP"/>
    </source>
</evidence>
<keyword evidence="1" id="KW-0472">Membrane</keyword>
<keyword evidence="1" id="KW-0812">Transmembrane</keyword>
<protein>
    <submittedName>
        <fullName evidence="3">Uncharacterized protein</fullName>
    </submittedName>
</protein>
<evidence type="ECO:0000313" key="4">
    <source>
        <dbReference type="Proteomes" id="UP000784294"/>
    </source>
</evidence>
<reference evidence="3" key="1">
    <citation type="submission" date="2018-11" db="EMBL/GenBank/DDBJ databases">
        <authorList>
            <consortium name="Pathogen Informatics"/>
        </authorList>
    </citation>
    <scope>NUCLEOTIDE SEQUENCE</scope>
</reference>
<organism evidence="3 4">
    <name type="scientific">Protopolystoma xenopodis</name>
    <dbReference type="NCBI Taxonomy" id="117903"/>
    <lineage>
        <taxon>Eukaryota</taxon>
        <taxon>Metazoa</taxon>
        <taxon>Spiralia</taxon>
        <taxon>Lophotrochozoa</taxon>
        <taxon>Platyhelminthes</taxon>
        <taxon>Monogenea</taxon>
        <taxon>Polyopisthocotylea</taxon>
        <taxon>Polystomatidea</taxon>
        <taxon>Polystomatidae</taxon>
        <taxon>Protopolystoma</taxon>
    </lineage>
</organism>